<dbReference type="EMBL" id="MU069569">
    <property type="protein sequence ID" value="KAF5838686.1"/>
    <property type="molecule type" value="Genomic_DNA"/>
</dbReference>
<dbReference type="InterPro" id="IPR036705">
    <property type="entry name" value="Ribosyl_crysJ1_sf"/>
</dbReference>
<dbReference type="SUPFAM" id="SSF101478">
    <property type="entry name" value="ADP-ribosylglycohydrolase"/>
    <property type="match status" value="2"/>
</dbReference>
<keyword evidence="2" id="KW-1185">Reference proteome</keyword>
<dbReference type="InterPro" id="IPR005502">
    <property type="entry name" value="Ribosyl_crysJ1"/>
</dbReference>
<sequence length="478" mass="51710">MQKLGVCTKGAVRASGSKSHSLSVHKGERSLLHLKQNTCGSLWKANTTNKPLLLTHRALATDQTHSIMDRATMLDKIRGALWGVLIADSLSMPVHWYYNPQHIVRDFGEITTYQAPKATHPSSIMSLSNTGGHGRGGQSGRIIGDVINHGKHVFWGKNGMHYHQGMKAGENTLNALCARVVTRGIAANGGYDPKHILHEYVKFMTTPGSHNDTYAESFHRDFFANYAKGVPPEKCAEGTEGHNTAQIGGFVMLAPVIMATLPAEVPERIAWAETDALSRTLTFMHFNPFETITVGDGHDAQSAPSIRECTECKLLDRECTKSSEAHANVLVKEEFLKHAKFAGLLYDVSVGGAPLKEAAITTAKSMGVDLEKGLAMHFSDVQAVHGMFGSACYIDSSFPVVLYLAAKYPDSFEKAVLANTNAGGENCHRGAALGALMGAALGESKIPPRLIQGLHDSSAIRQEIDALCSALYPEHKEL</sequence>
<accession>A0ABQ7GVP9</accession>
<comment type="caution">
    <text evidence="1">The sequence shown here is derived from an EMBL/GenBank/DDBJ whole genome shotgun (WGS) entry which is preliminary data.</text>
</comment>
<evidence type="ECO:0000313" key="1">
    <source>
        <dbReference type="EMBL" id="KAF5838686.1"/>
    </source>
</evidence>
<dbReference type="Pfam" id="PF03747">
    <property type="entry name" value="ADP_ribosyl_GH"/>
    <property type="match status" value="2"/>
</dbReference>
<dbReference type="PANTHER" id="PTHR16222">
    <property type="entry name" value="ADP-RIBOSYLGLYCOHYDROLASE"/>
    <property type="match status" value="1"/>
</dbReference>
<gene>
    <name evidence="1" type="ORF">DUNSADRAFT_2381</name>
</gene>
<name>A0ABQ7GVP9_DUNSA</name>
<reference evidence="1" key="1">
    <citation type="submission" date="2017-08" db="EMBL/GenBank/DDBJ databases">
        <authorList>
            <person name="Polle J.E."/>
            <person name="Barry K."/>
            <person name="Cushman J."/>
            <person name="Schmutz J."/>
            <person name="Tran D."/>
            <person name="Hathwaick L.T."/>
            <person name="Yim W.C."/>
            <person name="Jenkins J."/>
            <person name="Mckie-Krisberg Z.M."/>
            <person name="Prochnik S."/>
            <person name="Lindquist E."/>
            <person name="Dockter R.B."/>
            <person name="Adam C."/>
            <person name="Molina H."/>
            <person name="Bunkerborg J."/>
            <person name="Jin E."/>
            <person name="Buchheim M."/>
            <person name="Magnuson J."/>
        </authorList>
    </citation>
    <scope>NUCLEOTIDE SEQUENCE</scope>
    <source>
        <strain evidence="1">CCAP 19/18</strain>
    </source>
</reference>
<evidence type="ECO:0000313" key="2">
    <source>
        <dbReference type="Proteomes" id="UP000815325"/>
    </source>
</evidence>
<dbReference type="PANTHER" id="PTHR16222:SF34">
    <property type="entry name" value="ADP-RIBOSYLGLYCOHYDROLASE"/>
    <property type="match status" value="1"/>
</dbReference>
<dbReference type="InterPro" id="IPR050792">
    <property type="entry name" value="ADP-ribosylglycohydrolase"/>
</dbReference>
<dbReference type="Gene3D" id="1.10.4080.10">
    <property type="entry name" value="ADP-ribosylation/Crystallin J1"/>
    <property type="match status" value="2"/>
</dbReference>
<proteinExistence type="predicted"/>
<organism evidence="1 2">
    <name type="scientific">Dunaliella salina</name>
    <name type="common">Green alga</name>
    <name type="synonym">Protococcus salinus</name>
    <dbReference type="NCBI Taxonomy" id="3046"/>
    <lineage>
        <taxon>Eukaryota</taxon>
        <taxon>Viridiplantae</taxon>
        <taxon>Chlorophyta</taxon>
        <taxon>core chlorophytes</taxon>
        <taxon>Chlorophyceae</taxon>
        <taxon>CS clade</taxon>
        <taxon>Chlamydomonadales</taxon>
        <taxon>Dunaliellaceae</taxon>
        <taxon>Dunaliella</taxon>
    </lineage>
</organism>
<dbReference type="Proteomes" id="UP000815325">
    <property type="component" value="Unassembled WGS sequence"/>
</dbReference>
<protein>
    <submittedName>
        <fullName evidence="1">ADP-ribosylglycohydrolase-domain-containing protein</fullName>
    </submittedName>
</protein>